<dbReference type="EMBL" id="JAHLQT010019984">
    <property type="protein sequence ID" value="KAG7168610.1"/>
    <property type="molecule type" value="Genomic_DNA"/>
</dbReference>
<proteinExistence type="predicted"/>
<reference evidence="2" key="1">
    <citation type="journal article" date="2021" name="Sci. Adv.">
        <title>The American lobster genome reveals insights on longevity, neural, and immune adaptations.</title>
        <authorList>
            <person name="Polinski J.M."/>
            <person name="Zimin A.V."/>
            <person name="Clark K.F."/>
            <person name="Kohn A.B."/>
            <person name="Sadowski N."/>
            <person name="Timp W."/>
            <person name="Ptitsyn A."/>
            <person name="Khanna P."/>
            <person name="Romanova D.Y."/>
            <person name="Williams P."/>
            <person name="Greenwood S.J."/>
            <person name="Moroz L.L."/>
            <person name="Walt D.R."/>
            <person name="Bodnar A.G."/>
        </authorList>
    </citation>
    <scope>NUCLEOTIDE SEQUENCE</scope>
    <source>
        <strain evidence="2">GMGI-L3</strain>
    </source>
</reference>
<feature type="region of interest" description="Disordered" evidence="1">
    <location>
        <begin position="256"/>
        <end position="276"/>
    </location>
</feature>
<comment type="caution">
    <text evidence="2">The sequence shown here is derived from an EMBL/GenBank/DDBJ whole genome shotgun (WGS) entry which is preliminary data.</text>
</comment>
<feature type="region of interest" description="Disordered" evidence="1">
    <location>
        <begin position="399"/>
        <end position="433"/>
    </location>
</feature>
<name>A0A8J5K8E0_HOMAM</name>
<feature type="compositionally biased region" description="Polar residues" evidence="1">
    <location>
        <begin position="899"/>
        <end position="912"/>
    </location>
</feature>
<evidence type="ECO:0000313" key="3">
    <source>
        <dbReference type="Proteomes" id="UP000747542"/>
    </source>
</evidence>
<dbReference type="InterPro" id="IPR036390">
    <property type="entry name" value="WH_DNA-bd_sf"/>
</dbReference>
<dbReference type="InterPro" id="IPR036388">
    <property type="entry name" value="WH-like_DNA-bd_sf"/>
</dbReference>
<evidence type="ECO:0000313" key="2">
    <source>
        <dbReference type="EMBL" id="KAG7168610.1"/>
    </source>
</evidence>
<dbReference type="Gene3D" id="1.10.10.10">
    <property type="entry name" value="Winged helix-like DNA-binding domain superfamily/Winged helix DNA-binding domain"/>
    <property type="match status" value="1"/>
</dbReference>
<accession>A0A8J5K8E0</accession>
<sequence length="1205" mass="134875">MKVLEWRRVCDDWVAEQVENRPGASTPVCELYNAYIEDNPHHYMDIGQFGKVLSSQFPDRKRRRGKQGAQIYVYQGVALKSRVNIASTHSIMNNPAELPDPPPPPLQIKSEFSESYNLLDQTTIRNPAVGPILLSVPKETCRATVIKEEAEDRDQSLVAAPFIQTKRKSMDENCIVSPVHHKKLKATDERNDSSSTDFIDNSTLLLREEIKEEIEVKEESVLPLDILQSEQTYPQTQTFPSTEEPENVDLRLKRHSKVSPTRTSLPRDVKRSSPTSIKHRMPLARQWVDANLVDKKGAMSVVIRGKFPTRRKRSELGFYYQDLDLVKRRDDVSMMSHKLTEATTLQQYPVKIQINTSPLAESGVWCPKIISVKTTKEDRKPDDTAKTEDMQHIIVSRKANTIPSSDSSRERKTTIFTKVSPPSAKEETPSNVKNNEGRKKAIVIGTPRVKPTIVTDRDGGLSVAVCNPPPESVFDYEGVPCVMIPVSQASNHIYVETEKLLPNSKAKAIAKMFSNTSQVLSRVNKPGILSSPLPGQNATRPSPVTVVKCDNNLGDRGLPSPSALGNKIQIKTVSNLNESLQSQSSDKLMSLECSTERQKTSSLSSSMEEKKHDSLTYCEKRGNSTVCEGYMYSTITGSETESFDKENDDSHLVIDDTQATSCVPEPHLEDMDVLDYIKSEMAEDDAFSSVDMRMKSEQHLVSYRCGISGDASEVSQKHHLRDKVQLTDCDTKYTMRSGITRSVNEVGECEVEFLNQVTKTNADVKENFKFVAKAESKINILETENTLNLFNGEVDEGNNITSDEHELNSDIINVRNVVSDIECGNNKGNEDTSKIFSVENESKVAEPHQRVSKVGKKSVNKKIRSWDEDIRSFVVNNSGADIFKYKNFQKRITKRKKQGSGNPLHPTSTGCSKSIDKTLNVKSELSNTENLIPEEDMPLSCQSREMKIGISESDDRLRAISLKKAVLDTTFKLLSERSAGLTEAERACKLEAALFEENPAVSYAVQTANTKNLPQFPCLPSSTLEDLNLCSEMQSTLLLQHHQACPGLGCQRCNVLRAAYVHITLFRHRCQVWHAFTKIVSKHSLGCNKASCSLLFCQFMKHELHLSGVSVLPNHLMEQCMLLEAEFMKCRKAGPHGADLHCGHQQDVRLPQPGMMETTVETRGLKLVTDLLMPNKPKTHDISLAILKTLEVAAAHYHTKVKTKD</sequence>
<dbReference type="SUPFAM" id="SSF46785">
    <property type="entry name" value="Winged helix' DNA-binding domain"/>
    <property type="match status" value="1"/>
</dbReference>
<gene>
    <name evidence="2" type="ORF">Hamer_G021524</name>
</gene>
<feature type="region of interest" description="Disordered" evidence="1">
    <location>
        <begin position="894"/>
        <end position="913"/>
    </location>
</feature>
<evidence type="ECO:0000256" key="1">
    <source>
        <dbReference type="SAM" id="MobiDB-lite"/>
    </source>
</evidence>
<feature type="region of interest" description="Disordered" evidence="1">
    <location>
        <begin position="581"/>
        <end position="608"/>
    </location>
</feature>
<organism evidence="2 3">
    <name type="scientific">Homarus americanus</name>
    <name type="common">American lobster</name>
    <dbReference type="NCBI Taxonomy" id="6706"/>
    <lineage>
        <taxon>Eukaryota</taxon>
        <taxon>Metazoa</taxon>
        <taxon>Ecdysozoa</taxon>
        <taxon>Arthropoda</taxon>
        <taxon>Crustacea</taxon>
        <taxon>Multicrustacea</taxon>
        <taxon>Malacostraca</taxon>
        <taxon>Eumalacostraca</taxon>
        <taxon>Eucarida</taxon>
        <taxon>Decapoda</taxon>
        <taxon>Pleocyemata</taxon>
        <taxon>Astacidea</taxon>
        <taxon>Nephropoidea</taxon>
        <taxon>Nephropidae</taxon>
        <taxon>Homarus</taxon>
    </lineage>
</organism>
<dbReference type="AlphaFoldDB" id="A0A8J5K8E0"/>
<protein>
    <recommendedName>
        <fullName evidence="4">RFX-type winged-helix domain-containing protein</fullName>
    </recommendedName>
</protein>
<evidence type="ECO:0008006" key="4">
    <source>
        <dbReference type="Google" id="ProtNLM"/>
    </source>
</evidence>
<keyword evidence="3" id="KW-1185">Reference proteome</keyword>
<dbReference type="Proteomes" id="UP000747542">
    <property type="component" value="Unassembled WGS sequence"/>
</dbReference>